<evidence type="ECO:0000313" key="2">
    <source>
        <dbReference type="Proteomes" id="UP000186594"/>
    </source>
</evidence>
<evidence type="ECO:0000313" key="1">
    <source>
        <dbReference type="EMBL" id="OLL23914.1"/>
    </source>
</evidence>
<reference evidence="1 2" key="1">
    <citation type="submission" date="2016-04" db="EMBL/GenBank/DDBJ databases">
        <title>Evolutionary innovation and constraint leading to complex multicellularity in the Ascomycota.</title>
        <authorList>
            <person name="Cisse O."/>
            <person name="Nguyen A."/>
            <person name="Hewitt D.A."/>
            <person name="Jedd G."/>
            <person name="Stajich J.E."/>
        </authorList>
    </citation>
    <scope>NUCLEOTIDE SEQUENCE [LARGE SCALE GENOMIC DNA]</scope>
    <source>
        <strain evidence="1 2">DAH-3</strain>
    </source>
</reference>
<organism evidence="1 2">
    <name type="scientific">Neolecta irregularis (strain DAH-3)</name>
    <dbReference type="NCBI Taxonomy" id="1198029"/>
    <lineage>
        <taxon>Eukaryota</taxon>
        <taxon>Fungi</taxon>
        <taxon>Dikarya</taxon>
        <taxon>Ascomycota</taxon>
        <taxon>Taphrinomycotina</taxon>
        <taxon>Neolectales</taxon>
        <taxon>Neolectaceae</taxon>
        <taxon>Neolecta</taxon>
    </lineage>
</organism>
<accession>A0A1U7LMN2</accession>
<name>A0A1U7LMN2_NEOID</name>
<sequence>MQVRLYSHEARANAHADAYAKIEASAFQGQVLAASEPSSEVKVQVFPESGNAETVVTQKPLNPFLQDVYLESVGQLKTTAHPTGLASMGQRTSPTSLRRPIPSFTAGSVRNKMSYLVGVGLLAGLIL</sequence>
<proteinExistence type="predicted"/>
<keyword evidence="2" id="KW-1185">Reference proteome</keyword>
<comment type="caution">
    <text evidence="1">The sequence shown here is derived from an EMBL/GenBank/DDBJ whole genome shotgun (WGS) entry which is preliminary data.</text>
</comment>
<dbReference type="AlphaFoldDB" id="A0A1U7LMN2"/>
<dbReference type="Proteomes" id="UP000186594">
    <property type="component" value="Unassembled WGS sequence"/>
</dbReference>
<dbReference type="EMBL" id="LXFE01001097">
    <property type="protein sequence ID" value="OLL23914.1"/>
    <property type="molecule type" value="Genomic_DNA"/>
</dbReference>
<gene>
    <name evidence="1" type="ORF">NEOLI_004873</name>
</gene>
<protein>
    <submittedName>
        <fullName evidence="1">Uncharacterized protein</fullName>
    </submittedName>
</protein>